<evidence type="ECO:0000256" key="5">
    <source>
        <dbReference type="SAM" id="MobiDB-lite"/>
    </source>
</evidence>
<evidence type="ECO:0000256" key="2">
    <source>
        <dbReference type="ARBA" id="ARBA00022692"/>
    </source>
</evidence>
<evidence type="ECO:0000313" key="8">
    <source>
        <dbReference type="Proteomes" id="UP000019763"/>
    </source>
</evidence>
<evidence type="ECO:0000256" key="3">
    <source>
        <dbReference type="ARBA" id="ARBA00022989"/>
    </source>
</evidence>
<proteinExistence type="predicted"/>
<dbReference type="AlphaFoldDB" id="A0A023B473"/>
<dbReference type="GeneID" id="22913706"/>
<evidence type="ECO:0000256" key="1">
    <source>
        <dbReference type="ARBA" id="ARBA00004127"/>
    </source>
</evidence>
<organism evidence="7 8">
    <name type="scientific">Gregarina niphandrodes</name>
    <name type="common">Septate eugregarine</name>
    <dbReference type="NCBI Taxonomy" id="110365"/>
    <lineage>
        <taxon>Eukaryota</taxon>
        <taxon>Sar</taxon>
        <taxon>Alveolata</taxon>
        <taxon>Apicomplexa</taxon>
        <taxon>Conoidasida</taxon>
        <taxon>Gregarinasina</taxon>
        <taxon>Eugregarinorida</taxon>
        <taxon>Gregarinidae</taxon>
        <taxon>Gregarina</taxon>
    </lineage>
</organism>
<feature type="region of interest" description="Disordered" evidence="5">
    <location>
        <begin position="87"/>
        <end position="109"/>
    </location>
</feature>
<dbReference type="GO" id="GO:0012505">
    <property type="term" value="C:endomembrane system"/>
    <property type="evidence" value="ECO:0007669"/>
    <property type="project" value="UniProtKB-SubCell"/>
</dbReference>
<sequence length="144" mass="15464">MGVFTEQPGGAASSSGIYGKYRQLLRDSPWRWVIIAASILYLLSPIDLIPDFIPVVGLVDDGVVACVLVHELVLMMVDAYDKRKQKKEGEASQSLLPGPKKSKVQGASMYPSTPYIGDPYGAAYPEAAPTYNGASLKDAVNLTS</sequence>
<dbReference type="VEuPathDB" id="CryptoDB:GNI_104230"/>
<dbReference type="InterPro" id="IPR010652">
    <property type="entry name" value="DUF1232"/>
</dbReference>
<keyword evidence="3" id="KW-1133">Transmembrane helix</keyword>
<keyword evidence="4" id="KW-0472">Membrane</keyword>
<dbReference type="RefSeq" id="XP_011131286.1">
    <property type="nucleotide sequence ID" value="XM_011132984.1"/>
</dbReference>
<dbReference type="Proteomes" id="UP000019763">
    <property type="component" value="Unassembled WGS sequence"/>
</dbReference>
<dbReference type="Pfam" id="PF06803">
    <property type="entry name" value="DUF1232"/>
    <property type="match status" value="1"/>
</dbReference>
<keyword evidence="2" id="KW-0812">Transmembrane</keyword>
<feature type="domain" description="DUF1232" evidence="6">
    <location>
        <begin position="32"/>
        <end position="65"/>
    </location>
</feature>
<keyword evidence="8" id="KW-1185">Reference proteome</keyword>
<evidence type="ECO:0000259" key="6">
    <source>
        <dbReference type="Pfam" id="PF06803"/>
    </source>
</evidence>
<comment type="caution">
    <text evidence="7">The sequence shown here is derived from an EMBL/GenBank/DDBJ whole genome shotgun (WGS) entry which is preliminary data.</text>
</comment>
<evidence type="ECO:0000256" key="4">
    <source>
        <dbReference type="ARBA" id="ARBA00023136"/>
    </source>
</evidence>
<name>A0A023B473_GRENI</name>
<evidence type="ECO:0000313" key="7">
    <source>
        <dbReference type="EMBL" id="EZG56357.1"/>
    </source>
</evidence>
<reference evidence="7" key="1">
    <citation type="submission" date="2013-12" db="EMBL/GenBank/DDBJ databases">
        <authorList>
            <person name="Omoto C.K."/>
            <person name="Sibley D."/>
            <person name="Venepally P."/>
            <person name="Hadjithomas M."/>
            <person name="Karamycheva S."/>
            <person name="Brunk B."/>
            <person name="Roos D."/>
            <person name="Caler E."/>
            <person name="Lorenzi H."/>
        </authorList>
    </citation>
    <scope>NUCLEOTIDE SEQUENCE</scope>
</reference>
<comment type="subcellular location">
    <subcellularLocation>
        <location evidence="1">Endomembrane system</location>
        <topology evidence="1">Multi-pass membrane protein</topology>
    </subcellularLocation>
</comment>
<protein>
    <recommendedName>
        <fullName evidence="6">DUF1232 domain-containing protein</fullName>
    </recommendedName>
</protein>
<dbReference type="OrthoDB" id="9049620at2759"/>
<accession>A0A023B473</accession>
<gene>
    <name evidence="7" type="ORF">GNI_104230</name>
</gene>
<dbReference type="EMBL" id="AFNH02000778">
    <property type="protein sequence ID" value="EZG56357.1"/>
    <property type="molecule type" value="Genomic_DNA"/>
</dbReference>